<evidence type="ECO:0000256" key="5">
    <source>
        <dbReference type="ARBA" id="ARBA00022490"/>
    </source>
</evidence>
<keyword evidence="8 12" id="KW-0862">Zinc</keyword>
<evidence type="ECO:0000256" key="1">
    <source>
        <dbReference type="ARBA" id="ARBA00004496"/>
    </source>
</evidence>
<dbReference type="GO" id="GO:0008270">
    <property type="term" value="F:zinc ion binding"/>
    <property type="evidence" value="ECO:0007669"/>
    <property type="project" value="TreeGrafter"/>
</dbReference>
<dbReference type="Gene3D" id="1.10.10.10">
    <property type="entry name" value="Winged helix-like DNA-binding domain superfamily/Winged helix DNA-binding domain"/>
    <property type="match status" value="1"/>
</dbReference>
<dbReference type="InterPro" id="IPR036388">
    <property type="entry name" value="WH-like_DNA-bd_sf"/>
</dbReference>
<evidence type="ECO:0000256" key="10">
    <source>
        <dbReference type="ARBA" id="ARBA00023125"/>
    </source>
</evidence>
<dbReference type="GO" id="GO:1900705">
    <property type="term" value="P:negative regulation of siderophore biosynthetic process"/>
    <property type="evidence" value="ECO:0007669"/>
    <property type="project" value="TreeGrafter"/>
</dbReference>
<comment type="cofactor">
    <cofactor evidence="12">
        <name>Zn(2+)</name>
        <dbReference type="ChEBI" id="CHEBI:29105"/>
    </cofactor>
    <text evidence="12">Binds 1 zinc ion per subunit.</text>
</comment>
<evidence type="ECO:0000256" key="7">
    <source>
        <dbReference type="ARBA" id="ARBA00022723"/>
    </source>
</evidence>
<dbReference type="InterPro" id="IPR002481">
    <property type="entry name" value="FUR"/>
</dbReference>
<keyword evidence="5 14" id="KW-0963">Cytoplasm</keyword>
<dbReference type="InterPro" id="IPR043135">
    <property type="entry name" value="Fur_C"/>
</dbReference>
<evidence type="ECO:0000256" key="3">
    <source>
        <dbReference type="ARBA" id="ARBA00011738"/>
    </source>
</evidence>
<comment type="subcellular location">
    <subcellularLocation>
        <location evidence="1 14">Cytoplasm</location>
    </subcellularLocation>
</comment>
<evidence type="ECO:0000256" key="4">
    <source>
        <dbReference type="ARBA" id="ARBA00020910"/>
    </source>
</evidence>
<dbReference type="FunFam" id="1.10.10.10:FF:000007">
    <property type="entry name" value="Ferric uptake regulation protein"/>
    <property type="match status" value="1"/>
</dbReference>
<feature type="binding site" evidence="12">
    <location>
        <position position="134"/>
    </location>
    <ligand>
        <name>Zn(2+)</name>
        <dbReference type="ChEBI" id="CHEBI:29105"/>
    </ligand>
</feature>
<evidence type="ECO:0000313" key="15">
    <source>
        <dbReference type="EMBL" id="RAR85378.1"/>
    </source>
</evidence>
<organism evidence="15 16">
    <name type="scientific">Paracidovorax anthurii</name>
    <dbReference type="NCBI Taxonomy" id="78229"/>
    <lineage>
        <taxon>Bacteria</taxon>
        <taxon>Pseudomonadati</taxon>
        <taxon>Pseudomonadota</taxon>
        <taxon>Betaproteobacteria</taxon>
        <taxon>Burkholderiales</taxon>
        <taxon>Comamonadaceae</taxon>
        <taxon>Paracidovorax</taxon>
    </lineage>
</organism>
<evidence type="ECO:0000256" key="12">
    <source>
        <dbReference type="PIRSR" id="PIRSR602481-1"/>
    </source>
</evidence>
<dbReference type="NCBIfam" id="NF006999">
    <property type="entry name" value="PRK09462.1"/>
    <property type="match status" value="1"/>
</dbReference>
<dbReference type="InterPro" id="IPR036390">
    <property type="entry name" value="WH_DNA-bd_sf"/>
</dbReference>
<comment type="caution">
    <text evidence="15">The sequence shown here is derived from an EMBL/GenBank/DDBJ whole genome shotgun (WGS) entry which is preliminary data.</text>
</comment>
<evidence type="ECO:0000256" key="8">
    <source>
        <dbReference type="ARBA" id="ARBA00022833"/>
    </source>
</evidence>
<dbReference type="GO" id="GO:0000976">
    <property type="term" value="F:transcription cis-regulatory region binding"/>
    <property type="evidence" value="ECO:0007669"/>
    <property type="project" value="TreeGrafter"/>
</dbReference>
<evidence type="ECO:0000256" key="9">
    <source>
        <dbReference type="ARBA" id="ARBA00023015"/>
    </source>
</evidence>
<keyword evidence="13 14" id="KW-0408">Iron</keyword>
<keyword evidence="7 12" id="KW-0479">Metal-binding</keyword>
<evidence type="ECO:0000313" key="16">
    <source>
        <dbReference type="Proteomes" id="UP000248856"/>
    </source>
</evidence>
<dbReference type="Pfam" id="PF01475">
    <property type="entry name" value="FUR"/>
    <property type="match status" value="1"/>
</dbReference>
<comment type="similarity">
    <text evidence="2 14">Belongs to the Fur family.</text>
</comment>
<evidence type="ECO:0000256" key="11">
    <source>
        <dbReference type="ARBA" id="ARBA00023163"/>
    </source>
</evidence>
<evidence type="ECO:0000256" key="13">
    <source>
        <dbReference type="PIRSR" id="PIRSR602481-2"/>
    </source>
</evidence>
<feature type="binding site" evidence="12">
    <location>
        <position position="94"/>
    </location>
    <ligand>
        <name>Zn(2+)</name>
        <dbReference type="ChEBI" id="CHEBI:29105"/>
    </ligand>
</feature>
<dbReference type="PANTHER" id="PTHR33202">
    <property type="entry name" value="ZINC UPTAKE REGULATION PROTEIN"/>
    <property type="match status" value="1"/>
</dbReference>
<dbReference type="AlphaFoldDB" id="A0A328ZGK3"/>
<keyword evidence="6 14" id="KW-0678">Repressor</keyword>
<dbReference type="CDD" id="cd07153">
    <property type="entry name" value="Fur_like"/>
    <property type="match status" value="1"/>
</dbReference>
<feature type="binding site" evidence="13">
    <location>
        <position position="90"/>
    </location>
    <ligand>
        <name>Fe cation</name>
        <dbReference type="ChEBI" id="CHEBI:24875"/>
    </ligand>
</feature>
<keyword evidence="9 14" id="KW-0805">Transcription regulation</keyword>
<dbReference type="EMBL" id="QLTA01000005">
    <property type="protein sequence ID" value="RAR85378.1"/>
    <property type="molecule type" value="Genomic_DNA"/>
</dbReference>
<accession>A0A328ZGK3</accession>
<name>A0A328ZGK3_9BURK</name>
<dbReference type="PANTHER" id="PTHR33202:SF2">
    <property type="entry name" value="FERRIC UPTAKE REGULATION PROTEIN"/>
    <property type="match status" value="1"/>
</dbReference>
<evidence type="ECO:0000256" key="2">
    <source>
        <dbReference type="ARBA" id="ARBA00007957"/>
    </source>
</evidence>
<dbReference type="GO" id="GO:0045892">
    <property type="term" value="P:negative regulation of DNA-templated transcription"/>
    <property type="evidence" value="ECO:0007669"/>
    <property type="project" value="TreeGrafter"/>
</dbReference>
<feature type="binding site" evidence="13">
    <location>
        <position position="126"/>
    </location>
    <ligand>
        <name>Fe cation</name>
        <dbReference type="ChEBI" id="CHEBI:24875"/>
    </ligand>
</feature>
<dbReference type="GO" id="GO:0005829">
    <property type="term" value="C:cytosol"/>
    <property type="evidence" value="ECO:0007669"/>
    <property type="project" value="TreeGrafter"/>
</dbReference>
<comment type="cofactor">
    <cofactor evidence="13">
        <name>Mn(2+)</name>
        <dbReference type="ChEBI" id="CHEBI:29035"/>
    </cofactor>
    <cofactor evidence="13">
        <name>Fe(2+)</name>
        <dbReference type="ChEBI" id="CHEBI:29033"/>
    </cofactor>
    <text evidence="13">Binds 1 Mn(2+) or Fe(2+) ion per subunit.</text>
</comment>
<feature type="binding site" evidence="13">
    <location>
        <position position="88"/>
    </location>
    <ligand>
        <name>Fe cation</name>
        <dbReference type="ChEBI" id="CHEBI:24875"/>
    </ligand>
</feature>
<evidence type="ECO:0000256" key="6">
    <source>
        <dbReference type="ARBA" id="ARBA00022491"/>
    </source>
</evidence>
<dbReference type="Proteomes" id="UP000248856">
    <property type="component" value="Unassembled WGS sequence"/>
</dbReference>
<proteinExistence type="inferred from homology"/>
<comment type="subunit">
    <text evidence="3 14">Homodimer.</text>
</comment>
<keyword evidence="10 14" id="KW-0238">DNA-binding</keyword>
<keyword evidence="16" id="KW-1185">Reference proteome</keyword>
<dbReference type="SUPFAM" id="SSF46785">
    <property type="entry name" value="Winged helix' DNA-binding domain"/>
    <property type="match status" value="1"/>
</dbReference>
<reference evidence="15 16" key="1">
    <citation type="submission" date="2018-06" db="EMBL/GenBank/DDBJ databases">
        <title>Genomic Encyclopedia of Archaeal and Bacterial Type Strains, Phase II (KMG-II): from individual species to whole genera.</title>
        <authorList>
            <person name="Goeker M."/>
        </authorList>
    </citation>
    <scope>NUCLEOTIDE SEQUENCE [LARGE SCALE GENOMIC DNA]</scope>
    <source>
        <strain evidence="15 16">CFPB 3232</strain>
    </source>
</reference>
<gene>
    <name evidence="14" type="primary">fur</name>
    <name evidence="15" type="ORF">AX018_10056</name>
</gene>
<dbReference type="GO" id="GO:0003700">
    <property type="term" value="F:DNA-binding transcription factor activity"/>
    <property type="evidence" value="ECO:0007669"/>
    <property type="project" value="UniProtKB-UniRule"/>
</dbReference>
<dbReference type="OrthoDB" id="8659436at2"/>
<keyword evidence="11 14" id="KW-0804">Transcription</keyword>
<dbReference type="Gene3D" id="3.30.1490.190">
    <property type="match status" value="1"/>
</dbReference>
<evidence type="ECO:0000256" key="14">
    <source>
        <dbReference type="RuleBase" id="RU364037"/>
    </source>
</evidence>
<feature type="binding site" evidence="13">
    <location>
        <position position="109"/>
    </location>
    <ligand>
        <name>Fe cation</name>
        <dbReference type="ChEBI" id="CHEBI:24875"/>
    </ligand>
</feature>
<sequence length="152" mass="17251">MNDDDQPRLRGAGLKVTLPRLKIMAIFQTSEQRHLSAEDLYRQLMEQKQEISLATVYRVLGHLEQAGLLRRSSLGSGKAVYEFDDGQHHDHLVCVTCGRVEEFHDPVIEERQQRMAQSRGFKLHHHAMALYVACERPSCAHRPPPGKARSGA</sequence>
<feature type="binding site" evidence="12">
    <location>
        <position position="97"/>
    </location>
    <ligand>
        <name>Zn(2+)</name>
        <dbReference type="ChEBI" id="CHEBI:29105"/>
    </ligand>
</feature>
<protein>
    <recommendedName>
        <fullName evidence="4 14">Ferric uptake regulation protein</fullName>
    </recommendedName>
</protein>